<gene>
    <name evidence="2" type="ORF">MNOR_LOCUS13426</name>
</gene>
<keyword evidence="3" id="KW-1185">Reference proteome</keyword>
<accession>A0AAV2QL76</accession>
<feature type="region of interest" description="Disordered" evidence="1">
    <location>
        <begin position="87"/>
        <end position="106"/>
    </location>
</feature>
<sequence>EDNNIILNQKEKIPYMESTPFSVDVKTIPATLIAIKIPNAELQRMQIETKQLRKENEVLRKQLSLFKQLIRNRERLDSVLRRLEEKAEEKANDNKDCKDLATSSLL</sequence>
<dbReference type="AlphaFoldDB" id="A0AAV2QL76"/>
<proteinExistence type="predicted"/>
<comment type="caution">
    <text evidence="2">The sequence shown here is derived from an EMBL/GenBank/DDBJ whole genome shotgun (WGS) entry which is preliminary data.</text>
</comment>
<reference evidence="2 3" key="1">
    <citation type="submission" date="2024-05" db="EMBL/GenBank/DDBJ databases">
        <authorList>
            <person name="Wallberg A."/>
        </authorList>
    </citation>
    <scope>NUCLEOTIDE SEQUENCE [LARGE SCALE GENOMIC DNA]</scope>
</reference>
<name>A0AAV2QL76_MEGNR</name>
<feature type="compositionally biased region" description="Basic and acidic residues" evidence="1">
    <location>
        <begin position="87"/>
        <end position="99"/>
    </location>
</feature>
<organism evidence="2 3">
    <name type="scientific">Meganyctiphanes norvegica</name>
    <name type="common">Northern krill</name>
    <name type="synonym">Thysanopoda norvegica</name>
    <dbReference type="NCBI Taxonomy" id="48144"/>
    <lineage>
        <taxon>Eukaryota</taxon>
        <taxon>Metazoa</taxon>
        <taxon>Ecdysozoa</taxon>
        <taxon>Arthropoda</taxon>
        <taxon>Crustacea</taxon>
        <taxon>Multicrustacea</taxon>
        <taxon>Malacostraca</taxon>
        <taxon>Eumalacostraca</taxon>
        <taxon>Eucarida</taxon>
        <taxon>Euphausiacea</taxon>
        <taxon>Euphausiidae</taxon>
        <taxon>Meganyctiphanes</taxon>
    </lineage>
</organism>
<dbReference type="Proteomes" id="UP001497623">
    <property type="component" value="Unassembled WGS sequence"/>
</dbReference>
<evidence type="ECO:0000313" key="2">
    <source>
        <dbReference type="EMBL" id="CAL4088007.1"/>
    </source>
</evidence>
<feature type="non-terminal residue" evidence="2">
    <location>
        <position position="1"/>
    </location>
</feature>
<evidence type="ECO:0000313" key="3">
    <source>
        <dbReference type="Proteomes" id="UP001497623"/>
    </source>
</evidence>
<evidence type="ECO:0000256" key="1">
    <source>
        <dbReference type="SAM" id="MobiDB-lite"/>
    </source>
</evidence>
<dbReference type="EMBL" id="CAXKWB010007675">
    <property type="protein sequence ID" value="CAL4088007.1"/>
    <property type="molecule type" value="Genomic_DNA"/>
</dbReference>
<protein>
    <submittedName>
        <fullName evidence="2">Uncharacterized protein</fullName>
    </submittedName>
</protein>